<gene>
    <name evidence="2" type="ORF">ACFOLC_12675</name>
</gene>
<reference evidence="3" key="1">
    <citation type="journal article" date="2019" name="Int. J. Syst. Evol. Microbiol.">
        <title>The Global Catalogue of Microorganisms (GCM) 10K type strain sequencing project: providing services to taxonomists for standard genome sequencing and annotation.</title>
        <authorList>
            <consortium name="The Broad Institute Genomics Platform"/>
            <consortium name="The Broad Institute Genome Sequencing Center for Infectious Disease"/>
            <person name="Wu L."/>
            <person name="Ma J."/>
        </authorList>
    </citation>
    <scope>NUCLEOTIDE SEQUENCE [LARGE SCALE GENOMIC DNA]</scope>
    <source>
        <strain evidence="3">KCTC 42875</strain>
    </source>
</reference>
<dbReference type="RefSeq" id="WP_386759628.1">
    <property type="nucleotide sequence ID" value="NZ_JBHRXK010000006.1"/>
</dbReference>
<organism evidence="2 3">
    <name type="scientific">Lysobacter cavernae</name>
    <dbReference type="NCBI Taxonomy" id="1685901"/>
    <lineage>
        <taxon>Bacteria</taxon>
        <taxon>Pseudomonadati</taxon>
        <taxon>Pseudomonadota</taxon>
        <taxon>Gammaproteobacteria</taxon>
        <taxon>Lysobacterales</taxon>
        <taxon>Lysobacteraceae</taxon>
        <taxon>Lysobacter</taxon>
    </lineage>
</organism>
<name>A0ABV7RSV2_9GAMM</name>
<accession>A0ABV7RSV2</accession>
<comment type="caution">
    <text evidence="2">The sequence shown here is derived from an EMBL/GenBank/DDBJ whole genome shotgun (WGS) entry which is preliminary data.</text>
</comment>
<dbReference type="Pfam" id="PF13503">
    <property type="entry name" value="DUF4123"/>
    <property type="match status" value="1"/>
</dbReference>
<keyword evidence="3" id="KW-1185">Reference proteome</keyword>
<evidence type="ECO:0000313" key="3">
    <source>
        <dbReference type="Proteomes" id="UP001595740"/>
    </source>
</evidence>
<feature type="domain" description="DUF4123" evidence="1">
    <location>
        <begin position="19"/>
        <end position="141"/>
    </location>
</feature>
<sequence length="281" mass="31688">MVKIPPLQLTRARLETKRYLLVDGAQCKTPSHLLRQSSSRIMVAPLFSGLMADKTTDVSPYLVQLLEDGDPSRQLQLLAASITSVGAVTVIETLAHFHDLLQRLTRRLDLVLGDDTGSLARYFDGRVLPHLAGALTQEQHAAFFSLARRWWYVAPDLSWKVLDGSYTEMDAFTPPLRLDEQQRNAVIDGCYPHTMIEHFALTDGELLDTVLEMERYDFFRQVLDSAKTYGITGGPDAVRFCAEALLTGFDFHLQPEWIGPLAEVRAGRRRLRQVITDIYAN</sequence>
<proteinExistence type="predicted"/>
<evidence type="ECO:0000259" key="1">
    <source>
        <dbReference type="Pfam" id="PF13503"/>
    </source>
</evidence>
<evidence type="ECO:0000313" key="2">
    <source>
        <dbReference type="EMBL" id="MFC3551858.1"/>
    </source>
</evidence>
<dbReference type="Proteomes" id="UP001595740">
    <property type="component" value="Unassembled WGS sequence"/>
</dbReference>
<protein>
    <submittedName>
        <fullName evidence="2">DUF4123 domain-containing protein</fullName>
    </submittedName>
</protein>
<dbReference type="EMBL" id="JBHRXK010000006">
    <property type="protein sequence ID" value="MFC3551858.1"/>
    <property type="molecule type" value="Genomic_DNA"/>
</dbReference>
<dbReference type="InterPro" id="IPR025391">
    <property type="entry name" value="DUF4123"/>
</dbReference>